<keyword evidence="3" id="KW-0449">Lipoprotein</keyword>
<protein>
    <submittedName>
        <fullName evidence="3">ABC-type transport auxiliary lipoprotein family protein</fullName>
    </submittedName>
</protein>
<dbReference type="Gene3D" id="3.40.50.10610">
    <property type="entry name" value="ABC-type transport auxiliary lipoprotein component"/>
    <property type="match status" value="1"/>
</dbReference>
<evidence type="ECO:0000259" key="2">
    <source>
        <dbReference type="Pfam" id="PF03886"/>
    </source>
</evidence>
<accession>A0ABZ0J0D4</accession>
<dbReference type="RefSeq" id="WP_317700511.1">
    <property type="nucleotide sequence ID" value="NZ_CP136921.1"/>
</dbReference>
<gene>
    <name evidence="3" type="ORF">P4826_11420</name>
</gene>
<keyword evidence="1" id="KW-0732">Signal</keyword>
<evidence type="ECO:0000256" key="1">
    <source>
        <dbReference type="SAM" id="SignalP"/>
    </source>
</evidence>
<reference evidence="3 4" key="1">
    <citation type="submission" date="2023-03" db="EMBL/GenBank/DDBJ databases">
        <title>Diaphorobacter basophil sp. nov., isolated from a sewage-treatment plant.</title>
        <authorList>
            <person name="Yang K."/>
        </authorList>
    </citation>
    <scope>NUCLEOTIDE SEQUENCE [LARGE SCALE GENOMIC DNA]</scope>
    <source>
        <strain evidence="3 4">Y-1</strain>
    </source>
</reference>
<dbReference type="Proteomes" id="UP001303211">
    <property type="component" value="Chromosome"/>
</dbReference>
<dbReference type="SUPFAM" id="SSF159594">
    <property type="entry name" value="XCC0632-like"/>
    <property type="match status" value="1"/>
</dbReference>
<keyword evidence="4" id="KW-1185">Reference proteome</keyword>
<evidence type="ECO:0000313" key="3">
    <source>
        <dbReference type="EMBL" id="WOO31025.1"/>
    </source>
</evidence>
<feature type="domain" description="ABC-type transport auxiliary lipoprotein component" evidence="2">
    <location>
        <begin position="48"/>
        <end position="202"/>
    </location>
</feature>
<feature type="chain" id="PRO_5045387956" evidence="1">
    <location>
        <begin position="23"/>
        <end position="210"/>
    </location>
</feature>
<name>A0ABZ0J0D4_9BURK</name>
<dbReference type="EMBL" id="CP136921">
    <property type="protein sequence ID" value="WOO31025.1"/>
    <property type="molecule type" value="Genomic_DNA"/>
</dbReference>
<dbReference type="PROSITE" id="PS51257">
    <property type="entry name" value="PROKAR_LIPOPROTEIN"/>
    <property type="match status" value="1"/>
</dbReference>
<organism evidence="3 4">
    <name type="scientific">Diaphorobacter limosus</name>
    <dbReference type="NCBI Taxonomy" id="3036128"/>
    <lineage>
        <taxon>Bacteria</taxon>
        <taxon>Pseudomonadati</taxon>
        <taxon>Pseudomonadota</taxon>
        <taxon>Betaproteobacteria</taxon>
        <taxon>Burkholderiales</taxon>
        <taxon>Comamonadaceae</taxon>
        <taxon>Diaphorobacter</taxon>
    </lineage>
</organism>
<dbReference type="Pfam" id="PF03886">
    <property type="entry name" value="ABC_trans_aux"/>
    <property type="match status" value="1"/>
</dbReference>
<dbReference type="InterPro" id="IPR005586">
    <property type="entry name" value="ABC_trans_aux"/>
</dbReference>
<feature type="signal peptide" evidence="1">
    <location>
        <begin position="1"/>
        <end position="22"/>
    </location>
</feature>
<sequence>MYIARGFCLLFAALLAGCSALPEPPPRATVYDFGPGAAQAQPAPPDAPPLVLLDVGGAAAAEGSSALLYRLAYANAQQLLPYSQARWSQPPAQLLQQALRERLGRERIVLSANQAAVQQPSQGRLPSVLRVQLEEFSQVFSSAQDSAGVVRLRAVLADAAMTGETLVAQQVFVARRPAPSADAAGGARALAEATAQLADELAAWLRQQGR</sequence>
<evidence type="ECO:0000313" key="4">
    <source>
        <dbReference type="Proteomes" id="UP001303211"/>
    </source>
</evidence>
<proteinExistence type="predicted"/>